<dbReference type="GeneID" id="30971504"/>
<feature type="transmembrane region" description="Helical" evidence="6">
    <location>
        <begin position="253"/>
        <end position="274"/>
    </location>
</feature>
<feature type="transmembrane region" description="Helical" evidence="6">
    <location>
        <begin position="12"/>
        <end position="35"/>
    </location>
</feature>
<feature type="transmembrane region" description="Helical" evidence="6">
    <location>
        <begin position="103"/>
        <end position="125"/>
    </location>
</feature>
<evidence type="ECO:0000259" key="7">
    <source>
        <dbReference type="Pfam" id="PF20684"/>
    </source>
</evidence>
<sequence>MSGLALGSQGTHISFGALIATLWTFTALSCCSIIFRFYVRILTYRRLFLDDALVVLAWAMMLATTVMWQVEGPVLYHYSPVFSGKTLPTLEFLDAYEQLQGYMVAWLVLFYSGLWLVKLSLLTFFYTLGTKIRSHRVWWWIVLGITIASWIICIGIIDYRCTINSTAYVMAHCGSIEDVHHDNQIIYGSCAADIVTDTLILSVPIFVLWNSQLPLRQKMVLFAFFFATVVIMAVAIVRVAVGIDYAQTMDISWVYFWSSIEMGTAVMVACAASFRQLYVTSRNRHLFGKGPKVKQAPAGQVDSGHRRLLQFRDTKSSVARDSEEPSINSTEHIVIGRLAHRSLEDSIPV</sequence>
<dbReference type="PANTHER" id="PTHR33048:SF47">
    <property type="entry name" value="INTEGRAL MEMBRANE PROTEIN-RELATED"/>
    <property type="match status" value="1"/>
</dbReference>
<feature type="transmembrane region" description="Helical" evidence="6">
    <location>
        <begin position="221"/>
        <end position="241"/>
    </location>
</feature>
<organism evidence="8 9">
    <name type="scientific">Aspergillus aculeatus (strain ATCC 16872 / CBS 172.66 / WB 5094)</name>
    <dbReference type="NCBI Taxonomy" id="690307"/>
    <lineage>
        <taxon>Eukaryota</taxon>
        <taxon>Fungi</taxon>
        <taxon>Dikarya</taxon>
        <taxon>Ascomycota</taxon>
        <taxon>Pezizomycotina</taxon>
        <taxon>Eurotiomycetes</taxon>
        <taxon>Eurotiomycetidae</taxon>
        <taxon>Eurotiales</taxon>
        <taxon>Aspergillaceae</taxon>
        <taxon>Aspergillus</taxon>
        <taxon>Aspergillus subgen. Circumdati</taxon>
    </lineage>
</organism>
<evidence type="ECO:0000313" key="8">
    <source>
        <dbReference type="EMBL" id="OJJ95954.1"/>
    </source>
</evidence>
<evidence type="ECO:0000313" key="9">
    <source>
        <dbReference type="Proteomes" id="UP000184546"/>
    </source>
</evidence>
<protein>
    <recommendedName>
        <fullName evidence="7">Rhodopsin domain-containing protein</fullName>
    </recommendedName>
</protein>
<evidence type="ECO:0000256" key="5">
    <source>
        <dbReference type="ARBA" id="ARBA00038359"/>
    </source>
</evidence>
<dbReference type="EMBL" id="KV878987">
    <property type="protein sequence ID" value="OJJ95954.1"/>
    <property type="molecule type" value="Genomic_DNA"/>
</dbReference>
<name>A0A1L9WIE0_ASPA1</name>
<dbReference type="OrthoDB" id="444631at2759"/>
<gene>
    <name evidence="8" type="ORF">ASPACDRAFT_1859737</name>
</gene>
<dbReference type="InterPro" id="IPR052337">
    <property type="entry name" value="SAT4-like"/>
</dbReference>
<accession>A0A1L9WIE0</accession>
<feature type="transmembrane region" description="Helical" evidence="6">
    <location>
        <begin position="47"/>
        <end position="70"/>
    </location>
</feature>
<dbReference type="RefSeq" id="XP_020052294.1">
    <property type="nucleotide sequence ID" value="XM_020197690.1"/>
</dbReference>
<evidence type="ECO:0000256" key="3">
    <source>
        <dbReference type="ARBA" id="ARBA00022989"/>
    </source>
</evidence>
<dbReference type="AlphaFoldDB" id="A0A1L9WIE0"/>
<comment type="similarity">
    <text evidence="5">Belongs to the SAT4 family.</text>
</comment>
<dbReference type="STRING" id="690307.A0A1L9WIE0"/>
<evidence type="ECO:0000256" key="2">
    <source>
        <dbReference type="ARBA" id="ARBA00022692"/>
    </source>
</evidence>
<comment type="subcellular location">
    <subcellularLocation>
        <location evidence="1">Membrane</location>
        <topology evidence="1">Multi-pass membrane protein</topology>
    </subcellularLocation>
</comment>
<evidence type="ECO:0000256" key="1">
    <source>
        <dbReference type="ARBA" id="ARBA00004141"/>
    </source>
</evidence>
<dbReference type="Proteomes" id="UP000184546">
    <property type="component" value="Unassembled WGS sequence"/>
</dbReference>
<evidence type="ECO:0000256" key="6">
    <source>
        <dbReference type="SAM" id="Phobius"/>
    </source>
</evidence>
<feature type="domain" description="Rhodopsin" evidence="7">
    <location>
        <begin position="35"/>
        <end position="278"/>
    </location>
</feature>
<dbReference type="VEuPathDB" id="FungiDB:ASPACDRAFT_1859737"/>
<dbReference type="Pfam" id="PF20684">
    <property type="entry name" value="Fung_rhodopsin"/>
    <property type="match status" value="1"/>
</dbReference>
<keyword evidence="3 6" id="KW-1133">Transmembrane helix</keyword>
<feature type="transmembrane region" description="Helical" evidence="6">
    <location>
        <begin position="185"/>
        <end position="209"/>
    </location>
</feature>
<dbReference type="GO" id="GO:0016020">
    <property type="term" value="C:membrane"/>
    <property type="evidence" value="ECO:0007669"/>
    <property type="project" value="UniProtKB-SubCell"/>
</dbReference>
<reference evidence="9" key="1">
    <citation type="journal article" date="2017" name="Genome Biol.">
        <title>Comparative genomics reveals high biological diversity and specific adaptations in the industrially and medically important fungal genus Aspergillus.</title>
        <authorList>
            <person name="de Vries R.P."/>
            <person name="Riley R."/>
            <person name="Wiebenga A."/>
            <person name="Aguilar-Osorio G."/>
            <person name="Amillis S."/>
            <person name="Uchima C.A."/>
            <person name="Anderluh G."/>
            <person name="Asadollahi M."/>
            <person name="Askin M."/>
            <person name="Barry K."/>
            <person name="Battaglia E."/>
            <person name="Bayram O."/>
            <person name="Benocci T."/>
            <person name="Braus-Stromeyer S.A."/>
            <person name="Caldana C."/>
            <person name="Canovas D."/>
            <person name="Cerqueira G.C."/>
            <person name="Chen F."/>
            <person name="Chen W."/>
            <person name="Choi C."/>
            <person name="Clum A."/>
            <person name="Dos Santos R.A."/>
            <person name="Damasio A.R."/>
            <person name="Diallinas G."/>
            <person name="Emri T."/>
            <person name="Fekete E."/>
            <person name="Flipphi M."/>
            <person name="Freyberg S."/>
            <person name="Gallo A."/>
            <person name="Gournas C."/>
            <person name="Habgood R."/>
            <person name="Hainaut M."/>
            <person name="Harispe M.L."/>
            <person name="Henrissat B."/>
            <person name="Hilden K.S."/>
            <person name="Hope R."/>
            <person name="Hossain A."/>
            <person name="Karabika E."/>
            <person name="Karaffa L."/>
            <person name="Karanyi Z."/>
            <person name="Krasevec N."/>
            <person name="Kuo A."/>
            <person name="Kusch H."/>
            <person name="LaButti K."/>
            <person name="Lagendijk E.L."/>
            <person name="Lapidus A."/>
            <person name="Levasseur A."/>
            <person name="Lindquist E."/>
            <person name="Lipzen A."/>
            <person name="Logrieco A.F."/>
            <person name="MacCabe A."/>
            <person name="Maekelae M.R."/>
            <person name="Malavazi I."/>
            <person name="Melin P."/>
            <person name="Meyer V."/>
            <person name="Mielnichuk N."/>
            <person name="Miskei M."/>
            <person name="Molnar A.P."/>
            <person name="Mule G."/>
            <person name="Ngan C.Y."/>
            <person name="Orejas M."/>
            <person name="Orosz E."/>
            <person name="Ouedraogo J.P."/>
            <person name="Overkamp K.M."/>
            <person name="Park H.-S."/>
            <person name="Perrone G."/>
            <person name="Piumi F."/>
            <person name="Punt P.J."/>
            <person name="Ram A.F."/>
            <person name="Ramon A."/>
            <person name="Rauscher S."/>
            <person name="Record E."/>
            <person name="Riano-Pachon D.M."/>
            <person name="Robert V."/>
            <person name="Roehrig J."/>
            <person name="Ruller R."/>
            <person name="Salamov A."/>
            <person name="Salih N.S."/>
            <person name="Samson R.A."/>
            <person name="Sandor E."/>
            <person name="Sanguinetti M."/>
            <person name="Schuetze T."/>
            <person name="Sepcic K."/>
            <person name="Shelest E."/>
            <person name="Sherlock G."/>
            <person name="Sophianopoulou V."/>
            <person name="Squina F.M."/>
            <person name="Sun H."/>
            <person name="Susca A."/>
            <person name="Todd R.B."/>
            <person name="Tsang A."/>
            <person name="Unkles S.E."/>
            <person name="van de Wiele N."/>
            <person name="van Rossen-Uffink D."/>
            <person name="Oliveira J.V."/>
            <person name="Vesth T.C."/>
            <person name="Visser J."/>
            <person name="Yu J.-H."/>
            <person name="Zhou M."/>
            <person name="Andersen M.R."/>
            <person name="Archer D.B."/>
            <person name="Baker S.E."/>
            <person name="Benoit I."/>
            <person name="Brakhage A.A."/>
            <person name="Braus G.H."/>
            <person name="Fischer R."/>
            <person name="Frisvad J.C."/>
            <person name="Goldman G.H."/>
            <person name="Houbraken J."/>
            <person name="Oakley B."/>
            <person name="Pocsi I."/>
            <person name="Scazzocchio C."/>
            <person name="Seiboth B."/>
            <person name="vanKuyk P.A."/>
            <person name="Wortman J."/>
            <person name="Dyer P.S."/>
            <person name="Grigoriev I.V."/>
        </authorList>
    </citation>
    <scope>NUCLEOTIDE SEQUENCE [LARGE SCALE GENOMIC DNA]</scope>
    <source>
        <strain evidence="9">ATCC 16872 / CBS 172.66 / WB 5094</strain>
    </source>
</reference>
<keyword evidence="4 6" id="KW-0472">Membrane</keyword>
<evidence type="ECO:0000256" key="4">
    <source>
        <dbReference type="ARBA" id="ARBA00023136"/>
    </source>
</evidence>
<feature type="transmembrane region" description="Helical" evidence="6">
    <location>
        <begin position="137"/>
        <end position="157"/>
    </location>
</feature>
<keyword evidence="9" id="KW-1185">Reference proteome</keyword>
<proteinExistence type="inferred from homology"/>
<dbReference type="OMA" id="YRCTINS"/>
<dbReference type="InterPro" id="IPR049326">
    <property type="entry name" value="Rhodopsin_dom_fungi"/>
</dbReference>
<keyword evidence="2 6" id="KW-0812">Transmembrane</keyword>
<dbReference type="PANTHER" id="PTHR33048">
    <property type="entry name" value="PTH11-LIKE INTEGRAL MEMBRANE PROTEIN (AFU_ORTHOLOGUE AFUA_5G11245)"/>
    <property type="match status" value="1"/>
</dbReference>